<dbReference type="GO" id="GO:0045505">
    <property type="term" value="F:dynein intermediate chain binding"/>
    <property type="evidence" value="ECO:0007669"/>
    <property type="project" value="InterPro"/>
</dbReference>
<accession>A0A4W4EUZ5</accession>
<keyword evidence="3" id="KW-1185">Reference proteome</keyword>
<dbReference type="InterPro" id="IPR026983">
    <property type="entry name" value="DHC"/>
</dbReference>
<dbReference type="GO" id="GO:0051959">
    <property type="term" value="F:dynein light intermediate chain binding"/>
    <property type="evidence" value="ECO:0007669"/>
    <property type="project" value="InterPro"/>
</dbReference>
<sequence>MEEEDSPAVDKRFYFIEQYVLKTMKLKPDRWHKCLSVEEQKQVIQDFLDKSDNTTLVVSLNAAGQLIPTFGFAGYSKNKSVYFIKRNQGALSSDTMQTDLLYGDMSPSPLEQFSAFVEEVAAPVLLNARNHSEWPHVVSQDVKRHVQALKNSVFVVAGQVKGKTLLPLPPGSERLEQTSKQFFLSCREDLLDKSVIHVIESMVIEWSHQIHEVLKRDSSEPLLLGINPTPHMELNFWKNRYADLECIHEQFKSPKVARMAELLDTMDSSYYPAFRNMLQDVMCALEEARDINTFLKPLQRLTEDLENIEFSEVKGRIAPLMHMVCLVWSNSKFYNTPARLIVLLCEFCNLFIQQAQSHLNPEDILKGDIVESLARVQMTLDVLTHFKRTFEDRKNNLSQYQRKGLEVKPWSFSPCMVFARLDRFVERLKIIEAFLLTVVDLMKLEKVEFGGVRGRSLSQQVLLLYEEFLEQYKTLTEKSYDCLDVCNLEFEADMGEFKCKVEDMDRCLGAIFCQAFDDASGLEYAFKVLDMFGSLLERPLIDADAQKKYPVLINMFDKELDCCMALYKKRVQTEEELGYFPVSKNMPTVAGGLKWAQQLQQRMQIPYSNFRNIPHL</sequence>
<reference evidence="2" key="4">
    <citation type="submission" date="2025-08" db="UniProtKB">
        <authorList>
            <consortium name="Ensembl"/>
        </authorList>
    </citation>
    <scope>IDENTIFICATION</scope>
</reference>
<reference evidence="3" key="2">
    <citation type="journal article" date="2017" name="Sci. Adv.">
        <title>A tail of two voltages: Proteomic comparison of the three electric organs of the electric eel.</title>
        <authorList>
            <person name="Traeger L.L."/>
            <person name="Sabat G."/>
            <person name="Barrett-Wilt G.A."/>
            <person name="Wells G.B."/>
            <person name="Sussman M.R."/>
        </authorList>
    </citation>
    <scope>NUCLEOTIDE SEQUENCE [LARGE SCALE GENOMIC DNA]</scope>
</reference>
<organism evidence="2 3">
    <name type="scientific">Electrophorus electricus</name>
    <name type="common">Electric eel</name>
    <name type="synonym">Gymnotus electricus</name>
    <dbReference type="NCBI Taxonomy" id="8005"/>
    <lineage>
        <taxon>Eukaryota</taxon>
        <taxon>Metazoa</taxon>
        <taxon>Chordata</taxon>
        <taxon>Craniata</taxon>
        <taxon>Vertebrata</taxon>
        <taxon>Euteleostomi</taxon>
        <taxon>Actinopterygii</taxon>
        <taxon>Neopterygii</taxon>
        <taxon>Teleostei</taxon>
        <taxon>Ostariophysi</taxon>
        <taxon>Gymnotiformes</taxon>
        <taxon>Gymnotoidei</taxon>
        <taxon>Gymnotidae</taxon>
        <taxon>Electrophorus</taxon>
    </lineage>
</organism>
<dbReference type="GO" id="GO:0007018">
    <property type="term" value="P:microtubule-based movement"/>
    <property type="evidence" value="ECO:0007669"/>
    <property type="project" value="InterPro"/>
</dbReference>
<evidence type="ECO:0000259" key="1">
    <source>
        <dbReference type="Pfam" id="PF08385"/>
    </source>
</evidence>
<dbReference type="PANTHER" id="PTHR46532:SF11">
    <property type="entry name" value="DYNEIN AXONEMAL HEAVY CHAIN 12"/>
    <property type="match status" value="1"/>
</dbReference>
<dbReference type="Proteomes" id="UP000314983">
    <property type="component" value="Chromosome 14"/>
</dbReference>
<name>A0A4W4EUZ5_ELEEL</name>
<reference evidence="2" key="5">
    <citation type="submission" date="2025-09" db="UniProtKB">
        <authorList>
            <consortium name="Ensembl"/>
        </authorList>
    </citation>
    <scope>IDENTIFICATION</scope>
</reference>
<dbReference type="OMA" id="MGIEQIF"/>
<evidence type="ECO:0000313" key="2">
    <source>
        <dbReference type="Ensembl" id="ENSEEEP00000015097.2"/>
    </source>
</evidence>
<dbReference type="STRING" id="8005.ENSEEEP00000015097"/>
<dbReference type="Pfam" id="PF08385">
    <property type="entry name" value="DHC_N1"/>
    <property type="match status" value="1"/>
</dbReference>
<evidence type="ECO:0000313" key="3">
    <source>
        <dbReference type="Proteomes" id="UP000314983"/>
    </source>
</evidence>
<dbReference type="AlphaFoldDB" id="A0A4W4EUZ5"/>
<proteinExistence type="predicted"/>
<dbReference type="GeneTree" id="ENSGT00940000159717"/>
<dbReference type="Ensembl" id="ENSEEET00000015276.2">
    <property type="protein sequence ID" value="ENSEEEP00000015097.2"/>
    <property type="gene ID" value="ENSEEEG00000007520.2"/>
</dbReference>
<protein>
    <recommendedName>
        <fullName evidence="1">Dynein heavy chain tail domain-containing protein</fullName>
    </recommendedName>
</protein>
<dbReference type="GO" id="GO:0005858">
    <property type="term" value="C:axonemal dynein complex"/>
    <property type="evidence" value="ECO:0007669"/>
    <property type="project" value="TreeGrafter"/>
</dbReference>
<dbReference type="InterPro" id="IPR013594">
    <property type="entry name" value="Dynein_heavy_tail"/>
</dbReference>
<reference evidence="2" key="3">
    <citation type="submission" date="2020-05" db="EMBL/GenBank/DDBJ databases">
        <title>Electrophorus electricus (electric eel) genome, fEleEle1, primary haplotype.</title>
        <authorList>
            <person name="Myers G."/>
            <person name="Meyer A."/>
            <person name="Fedrigo O."/>
            <person name="Formenti G."/>
            <person name="Rhie A."/>
            <person name="Tracey A."/>
            <person name="Sims Y."/>
            <person name="Jarvis E.D."/>
        </authorList>
    </citation>
    <scope>NUCLEOTIDE SEQUENCE [LARGE SCALE GENOMIC DNA]</scope>
</reference>
<feature type="domain" description="Dynein heavy chain tail" evidence="1">
    <location>
        <begin position="196"/>
        <end position="612"/>
    </location>
</feature>
<gene>
    <name evidence="2" type="primary">DNAH9</name>
</gene>
<reference evidence="3" key="1">
    <citation type="journal article" date="2014" name="Science">
        <title>Nonhuman genetics. Genomic basis for the convergent evolution of electric organs.</title>
        <authorList>
            <person name="Gallant J.R."/>
            <person name="Traeger L.L."/>
            <person name="Volkening J.D."/>
            <person name="Moffett H."/>
            <person name="Chen P.H."/>
            <person name="Novina C.D."/>
            <person name="Phillips G.N.Jr."/>
            <person name="Anand R."/>
            <person name="Wells G.B."/>
            <person name="Pinch M."/>
            <person name="Guth R."/>
            <person name="Unguez G.A."/>
            <person name="Albert J.S."/>
            <person name="Zakon H.H."/>
            <person name="Samanta M.P."/>
            <person name="Sussman M.R."/>
        </authorList>
    </citation>
    <scope>NUCLEOTIDE SEQUENCE [LARGE SCALE GENOMIC DNA]</scope>
</reference>
<dbReference type="PANTHER" id="PTHR46532">
    <property type="entry name" value="MALE FERTILITY FACTOR KL5"/>
    <property type="match status" value="1"/>
</dbReference>